<feature type="transmembrane region" description="Helical" evidence="2">
    <location>
        <begin position="188"/>
        <end position="211"/>
    </location>
</feature>
<dbReference type="AlphaFoldDB" id="A0A9N8ERY5"/>
<name>A0A9N8ERY5_9STRA</name>
<dbReference type="GO" id="GO:0004176">
    <property type="term" value="F:ATP-dependent peptidase activity"/>
    <property type="evidence" value="ECO:0007669"/>
    <property type="project" value="InterPro"/>
</dbReference>
<dbReference type="Proteomes" id="UP001153069">
    <property type="component" value="Unassembled WGS sequence"/>
</dbReference>
<protein>
    <recommendedName>
        <fullName evidence="6">Peptidase M41 domain-containing protein</fullName>
    </recommendedName>
</protein>
<dbReference type="SUPFAM" id="SSF140990">
    <property type="entry name" value="FtsH protease domain-like"/>
    <property type="match status" value="1"/>
</dbReference>
<evidence type="ECO:0000313" key="5">
    <source>
        <dbReference type="Proteomes" id="UP001153069"/>
    </source>
</evidence>
<dbReference type="GO" id="GO:0005524">
    <property type="term" value="F:ATP binding"/>
    <property type="evidence" value="ECO:0007669"/>
    <property type="project" value="InterPro"/>
</dbReference>
<feature type="chain" id="PRO_5040477098" description="Peptidase M41 domain-containing protein" evidence="3">
    <location>
        <begin position="18"/>
        <end position="369"/>
    </location>
</feature>
<keyword evidence="2" id="KW-0812">Transmembrane</keyword>
<keyword evidence="1" id="KW-0175">Coiled coil</keyword>
<dbReference type="EMBL" id="CAICTM010001610">
    <property type="protein sequence ID" value="CAB9524979.1"/>
    <property type="molecule type" value="Genomic_DNA"/>
</dbReference>
<proteinExistence type="predicted"/>
<evidence type="ECO:0000256" key="1">
    <source>
        <dbReference type="SAM" id="Coils"/>
    </source>
</evidence>
<keyword evidence="5" id="KW-1185">Reference proteome</keyword>
<dbReference type="OrthoDB" id="66620at2759"/>
<evidence type="ECO:0000313" key="4">
    <source>
        <dbReference type="EMBL" id="CAB9524979.1"/>
    </source>
</evidence>
<comment type="caution">
    <text evidence="4">The sequence shown here is derived from an EMBL/GenBank/DDBJ whole genome shotgun (WGS) entry which is preliminary data.</text>
</comment>
<feature type="transmembrane region" description="Helical" evidence="2">
    <location>
        <begin position="163"/>
        <end position="181"/>
    </location>
</feature>
<keyword evidence="2" id="KW-1133">Transmembrane helix</keyword>
<accession>A0A9N8ERY5</accession>
<dbReference type="InterPro" id="IPR037219">
    <property type="entry name" value="Peptidase_M41-like"/>
</dbReference>
<sequence length="369" mass="39906">MNFRALLLFLALERSFAFLAPTSQVAARSKVGLNLAAEDEVAALRAAAAKAREDADRLSLELGKKIEARPKATETKVKKLPKEELQARLQEVSFDANGVQAQAATLEGLRQEGSVSLYKSANLRTYPVSLQMLESRTQISLESFGFGDASGEKVSLDDFKYSTLYVVGGASVGGVLALAFLPPNIGATICYLCAIIPILYLAIGSTAPAAIAQVIDSVKNRDDPDRASDSDRVARHEAAHFMCGYMCGLPIVNYNILQEGVPCVEFAASSQRFSNEEVASLSVTAMSGLVAEAMEYGDVRGAENDLLELEQIFRKADDFIGAQQQQDLTRWGALQAFSMLKENKGKLDQVVDAFKSQKDLAECVALLEC</sequence>
<evidence type="ECO:0008006" key="6">
    <source>
        <dbReference type="Google" id="ProtNLM"/>
    </source>
</evidence>
<feature type="signal peptide" evidence="3">
    <location>
        <begin position="1"/>
        <end position="17"/>
    </location>
</feature>
<dbReference type="Gene3D" id="1.20.58.760">
    <property type="entry name" value="Peptidase M41"/>
    <property type="match status" value="1"/>
</dbReference>
<keyword evidence="3" id="KW-0732">Signal</keyword>
<dbReference type="GO" id="GO:0006508">
    <property type="term" value="P:proteolysis"/>
    <property type="evidence" value="ECO:0007669"/>
    <property type="project" value="InterPro"/>
</dbReference>
<gene>
    <name evidence="4" type="ORF">SEMRO_1612_G285970.1</name>
</gene>
<dbReference type="GO" id="GO:0004222">
    <property type="term" value="F:metalloendopeptidase activity"/>
    <property type="evidence" value="ECO:0007669"/>
    <property type="project" value="InterPro"/>
</dbReference>
<organism evidence="4 5">
    <name type="scientific">Seminavis robusta</name>
    <dbReference type="NCBI Taxonomy" id="568900"/>
    <lineage>
        <taxon>Eukaryota</taxon>
        <taxon>Sar</taxon>
        <taxon>Stramenopiles</taxon>
        <taxon>Ochrophyta</taxon>
        <taxon>Bacillariophyta</taxon>
        <taxon>Bacillariophyceae</taxon>
        <taxon>Bacillariophycidae</taxon>
        <taxon>Naviculales</taxon>
        <taxon>Naviculaceae</taxon>
        <taxon>Seminavis</taxon>
    </lineage>
</organism>
<dbReference type="PANTHER" id="PTHR33471">
    <property type="entry name" value="ATP-DEPENDENT ZINC METALLOPROTEASE-RELATED"/>
    <property type="match status" value="1"/>
</dbReference>
<evidence type="ECO:0000256" key="2">
    <source>
        <dbReference type="SAM" id="Phobius"/>
    </source>
</evidence>
<reference evidence="4" key="1">
    <citation type="submission" date="2020-06" db="EMBL/GenBank/DDBJ databases">
        <authorList>
            <consortium name="Plant Systems Biology data submission"/>
        </authorList>
    </citation>
    <scope>NUCLEOTIDE SEQUENCE</scope>
    <source>
        <strain evidence="4">D6</strain>
    </source>
</reference>
<keyword evidence="2" id="KW-0472">Membrane</keyword>
<feature type="coiled-coil region" evidence="1">
    <location>
        <begin position="34"/>
        <end position="102"/>
    </location>
</feature>
<evidence type="ECO:0000256" key="3">
    <source>
        <dbReference type="SAM" id="SignalP"/>
    </source>
</evidence>
<dbReference type="PANTHER" id="PTHR33471:SF7">
    <property type="entry name" value="ATP-DEPENDENT ZINC METALLOPROTEASE-RELATED"/>
    <property type="match status" value="1"/>
</dbReference>